<dbReference type="OrthoDB" id="10058657at2759"/>
<keyword evidence="3" id="KW-0695">RNA-directed DNA polymerase</keyword>
<dbReference type="PANTHER" id="PTHR21301">
    <property type="entry name" value="REVERSE TRANSCRIPTASE"/>
    <property type="match status" value="1"/>
</dbReference>
<feature type="domain" description="Reverse transcriptase" evidence="2">
    <location>
        <begin position="343"/>
        <end position="586"/>
    </location>
</feature>
<keyword evidence="3" id="KW-0548">Nucleotidyltransferase</keyword>
<dbReference type="AlphaFoldDB" id="A0A4D5RBA4"/>
<dbReference type="InterPro" id="IPR000477">
    <property type="entry name" value="RT_dom"/>
</dbReference>
<dbReference type="PROSITE" id="PS50878">
    <property type="entry name" value="RT_POL"/>
    <property type="match status" value="1"/>
</dbReference>
<keyword evidence="1" id="KW-0732">Signal</keyword>
<organism evidence="3">
    <name type="scientific">Ixodes scapularis</name>
    <name type="common">Black-legged tick</name>
    <name type="synonym">Deer tick</name>
    <dbReference type="NCBI Taxonomy" id="6945"/>
    <lineage>
        <taxon>Eukaryota</taxon>
        <taxon>Metazoa</taxon>
        <taxon>Ecdysozoa</taxon>
        <taxon>Arthropoda</taxon>
        <taxon>Chelicerata</taxon>
        <taxon>Arachnida</taxon>
        <taxon>Acari</taxon>
        <taxon>Parasitiformes</taxon>
        <taxon>Ixodida</taxon>
        <taxon>Ixodoidea</taxon>
        <taxon>Ixodidae</taxon>
        <taxon>Ixodinae</taxon>
        <taxon>Ixodes</taxon>
    </lineage>
</organism>
<dbReference type="EMBL" id="GHJT01000359">
    <property type="protein sequence ID" value="MOY34330.1"/>
    <property type="molecule type" value="Transcribed_RNA"/>
</dbReference>
<evidence type="ECO:0000313" key="3">
    <source>
        <dbReference type="EMBL" id="MOY34330.1"/>
    </source>
</evidence>
<evidence type="ECO:0000259" key="2">
    <source>
        <dbReference type="PROSITE" id="PS50878"/>
    </source>
</evidence>
<sequence length="834" mass="94451">MVNLHQLACALTVFSLIVPEAGLVPFSCASSIPSSPPTALLVEAVTGLDKWGRRLAELEAEVAFFGICLRKRYADPELFKHLSASASSWSIKKKILKTYRDGASQRIQDVRNASDRLWFLLLGKDFRQHRDFQNWNDIKRAHFNRTWCVKRKHVLDSVKRLSACGRMDGRLVDRNLVRQMCRGVSHENSYLDVPHASIVNPCREAVSRKTEEFLSRGRKFCLNVKPSRMDVFSSIQTVAKVVTQDEKAAFVVQAIGRMENVMGRDYPTERRNFSEVKAVKNELDCKSLEMLQTDKTGKFAVLPKPVFRKKAKEALDSLFVDWTGNIGKLRKEICGVLREEEFEGTAKGVLSSRHSTLSLKFFLKDHKPELPFRTVINENGTWQKVVSKFLQQGLEYVRLEDSLSLRNSNELIDILEVHHGRKCSIFSMDIKDLYYSLEKSRLLKRVKEALERNLVKFQSGSGISVDCFLTVLDLYLRSTVVEYDGKKFVQKDVVCIGSSVAPALAEIYLNSLDSAVVEGLGKMLSGSCIVRRYVDDIVVCTFQSGIAEKLESLIVSSAPELKFTVEKPTNNRLQFLDLKLHVGETLCWEYGKDAPKPVLPKKSCHSKTVKASVVRSLFTNALNRSCVHFVARAVRGQWQRLMNAGYEEDFIGRQMTLMNREKEKAGEKSRNRIAVMPYFHTGSHNIKACAKKFGVNVVFSSDFKLGNLTSFQREQKGCQKGHREKSVPCETGVVYDIPMTCGFKYIGQTSRCLNDRLTEHKRNVKIKSANSEIATHVQECRNCSAEWSGTTVVCKEINDVKRVVRETVKIRSIGNCISQASMLLSDRAKAFLRV</sequence>
<feature type="signal peptide" evidence="1">
    <location>
        <begin position="1"/>
        <end position="23"/>
    </location>
</feature>
<keyword evidence="3" id="KW-0808">Transferase</keyword>
<accession>A0A4D5RBA4</accession>
<name>A0A4D5RBA4_IXOSC</name>
<protein>
    <submittedName>
        <fullName evidence="3">Putative reverse transcriptase</fullName>
    </submittedName>
</protein>
<feature type="chain" id="PRO_5020033535" evidence="1">
    <location>
        <begin position="24"/>
        <end position="834"/>
    </location>
</feature>
<proteinExistence type="predicted"/>
<reference evidence="3" key="1">
    <citation type="submission" date="2019-04" db="EMBL/GenBank/DDBJ databases">
        <title>An insight into the mialome of Ixodes scapularis.</title>
        <authorList>
            <person name="Ribeiro J.M."/>
            <person name="Mather T.N."/>
            <person name="Karim S."/>
        </authorList>
    </citation>
    <scope>NUCLEOTIDE SEQUENCE</scope>
</reference>
<dbReference type="GO" id="GO:0003964">
    <property type="term" value="F:RNA-directed DNA polymerase activity"/>
    <property type="evidence" value="ECO:0007669"/>
    <property type="project" value="UniProtKB-KW"/>
</dbReference>
<dbReference type="VEuPathDB" id="VectorBase:ISCP_024311"/>
<dbReference type="PANTHER" id="PTHR21301:SF10">
    <property type="entry name" value="REVERSE TRANSCRIPTASE DOMAIN-CONTAINING PROTEIN"/>
    <property type="match status" value="1"/>
</dbReference>
<evidence type="ECO:0000256" key="1">
    <source>
        <dbReference type="SAM" id="SignalP"/>
    </source>
</evidence>